<dbReference type="GeneID" id="14493815"/>
<reference evidence="14 15" key="1">
    <citation type="journal article" date="2011" name="Proc. Natl. Acad. Sci. U.S.A.">
        <title>Evolutionary erosion of yeast sex chromosomes by mating-type switching accidents.</title>
        <authorList>
            <person name="Gordon J.L."/>
            <person name="Armisen D."/>
            <person name="Proux-Wera E."/>
            <person name="Oheigeartaigh S.S."/>
            <person name="Byrne K.P."/>
            <person name="Wolfe K.H."/>
        </authorList>
    </citation>
    <scope>NUCLEOTIDE SEQUENCE [LARGE SCALE GENOMIC DNA]</scope>
    <source>
        <strain evidence="15">ATCC 34711 / CBS 6284 / DSM 70876 / NBRC 10599 / NRRL Y-10934 / UCD 77-7</strain>
    </source>
</reference>
<evidence type="ECO:0000256" key="12">
    <source>
        <dbReference type="ARBA" id="ARBA00023221"/>
    </source>
</evidence>
<evidence type="ECO:0000256" key="5">
    <source>
        <dbReference type="ARBA" id="ARBA00022955"/>
    </source>
</evidence>
<evidence type="ECO:0000256" key="1">
    <source>
        <dbReference type="ARBA" id="ARBA00004141"/>
    </source>
</evidence>
<dbReference type="eggNOG" id="KOG1435">
    <property type="taxonomic scope" value="Eukaryota"/>
</dbReference>
<dbReference type="Gene3D" id="1.20.120.1630">
    <property type="match status" value="1"/>
</dbReference>
<dbReference type="GO" id="GO:0005789">
    <property type="term" value="C:endoplasmic reticulum membrane"/>
    <property type="evidence" value="ECO:0007669"/>
    <property type="project" value="TreeGrafter"/>
</dbReference>
<evidence type="ECO:0000256" key="11">
    <source>
        <dbReference type="ARBA" id="ARBA00023166"/>
    </source>
</evidence>
<evidence type="ECO:0000256" key="3">
    <source>
        <dbReference type="ARBA" id="ARBA00022516"/>
    </source>
</evidence>
<dbReference type="OrthoDB" id="10262235at2759"/>
<evidence type="ECO:0000256" key="7">
    <source>
        <dbReference type="ARBA" id="ARBA00023002"/>
    </source>
</evidence>
<dbReference type="Proteomes" id="UP000002866">
    <property type="component" value="Chromosome 2"/>
</dbReference>
<keyword evidence="6 13" id="KW-1133">Transmembrane helix</keyword>
<keyword evidence="7 13" id="KW-0560">Oxidoreductase</keyword>
<dbReference type="InParanoid" id="I2GZU6"/>
<name>I2GZU6_HENB6</name>
<feature type="transmembrane region" description="Helical" evidence="13">
    <location>
        <begin position="120"/>
        <end position="139"/>
    </location>
</feature>
<proteinExistence type="inferred from homology"/>
<protein>
    <recommendedName>
        <fullName evidence="13">Delta(14)-sterol reductase</fullName>
    </recommendedName>
    <alternativeName>
        <fullName evidence="13">C-14 sterol reductase</fullName>
    </alternativeName>
    <alternativeName>
        <fullName evidence="13">Sterol C14-reductase</fullName>
    </alternativeName>
</protein>
<evidence type="ECO:0000313" key="14">
    <source>
        <dbReference type="EMBL" id="CCH59648.1"/>
    </source>
</evidence>
<dbReference type="GO" id="GO:0050613">
    <property type="term" value="F:Delta14-sterol reductase activity"/>
    <property type="evidence" value="ECO:0007669"/>
    <property type="project" value="EnsemblFungi"/>
</dbReference>
<dbReference type="PANTHER" id="PTHR21257">
    <property type="entry name" value="DELTA(14)-STEROL REDUCTASE"/>
    <property type="match status" value="1"/>
</dbReference>
<keyword evidence="3 13" id="KW-0444">Lipid biosynthesis</keyword>
<feature type="transmembrane region" description="Helical" evidence="13">
    <location>
        <begin position="83"/>
        <end position="100"/>
    </location>
</feature>
<comment type="similarity">
    <text evidence="2 13">Belongs to the ERG4/ERG24 family.</text>
</comment>
<dbReference type="HOGENOM" id="CLU_015631_0_3_1"/>
<feature type="transmembrane region" description="Helical" evidence="13">
    <location>
        <begin position="315"/>
        <end position="337"/>
    </location>
</feature>
<dbReference type="OMA" id="PNYMGDL"/>
<dbReference type="KEGG" id="tbl:TBLA_0B08330"/>
<dbReference type="Pfam" id="PF01222">
    <property type="entry name" value="ERG4_ERG24"/>
    <property type="match status" value="1"/>
</dbReference>
<dbReference type="PANTHER" id="PTHR21257:SF52">
    <property type="entry name" value="DELTA(14)-STEROL REDUCTASE TM7SF2"/>
    <property type="match status" value="1"/>
</dbReference>
<evidence type="ECO:0000256" key="6">
    <source>
        <dbReference type="ARBA" id="ARBA00022989"/>
    </source>
</evidence>
<accession>I2GZU6</accession>
<keyword evidence="11 13" id="KW-1207">Sterol metabolism</keyword>
<dbReference type="EMBL" id="HE806317">
    <property type="protein sequence ID" value="CCH59648.1"/>
    <property type="molecule type" value="Genomic_DNA"/>
</dbReference>
<dbReference type="FunCoup" id="I2GZU6">
    <property type="interactions" value="505"/>
</dbReference>
<keyword evidence="4 13" id="KW-0812">Transmembrane</keyword>
<dbReference type="STRING" id="1071380.I2GZU6"/>
<gene>
    <name evidence="14" type="primary">TBLA0B08330</name>
    <name evidence="14" type="ORF">TBLA_0B08330</name>
</gene>
<dbReference type="InterPro" id="IPR018083">
    <property type="entry name" value="Sterol_reductase_CS"/>
</dbReference>
<organism evidence="14 15">
    <name type="scientific">Henningerozyma blattae (strain ATCC 34711 / CBS 6284 / DSM 70876 / NBRC 10599 / NRRL Y-10934 / UCD 77-7)</name>
    <name type="common">Yeast</name>
    <name type="synonym">Tetrapisispora blattae</name>
    <dbReference type="NCBI Taxonomy" id="1071380"/>
    <lineage>
        <taxon>Eukaryota</taxon>
        <taxon>Fungi</taxon>
        <taxon>Dikarya</taxon>
        <taxon>Ascomycota</taxon>
        <taxon>Saccharomycotina</taxon>
        <taxon>Saccharomycetes</taxon>
        <taxon>Saccharomycetales</taxon>
        <taxon>Saccharomycetaceae</taxon>
        <taxon>Henningerozyma</taxon>
    </lineage>
</organism>
<comment type="subcellular location">
    <subcellularLocation>
        <location evidence="1">Membrane</location>
        <topology evidence="1">Multi-pass membrane protein</topology>
    </subcellularLocation>
</comment>
<keyword evidence="10 13" id="KW-0472">Membrane</keyword>
<feature type="transmembrane region" description="Helical" evidence="13">
    <location>
        <begin position="151"/>
        <end position="175"/>
    </location>
</feature>
<feature type="transmembrane region" description="Helical" evidence="13">
    <location>
        <begin position="21"/>
        <end position="45"/>
    </location>
</feature>
<sequence length="447" mass="51103">MSKQIKSDLAKLNPRTVTPDFGGSIGAFGLSVGLPILAIVLNLLIRQDYHLDGMFFQNFDINQLIIGFSQLIHHFKENFNQLITFYLLWFTILAILDILLPGKMMDGTLMRDNTRLVYKINGLTMTITLALVLILRWQLTEGQMPEFQWLYANHTSLCIIAVLWAFVVATFCYIFSFVPPILGSKDYKLLAVGGNSGNVISDWFLGRELNPRIGPLDVKMFCELRPGMLLWLLIDLSCLHHVYLESGKIHDALLLITLLQSWYVIDGVINEAGVISMVDITTDGFGFMLAFGDLALVPFTYTLQARYLSVADFDTTTLGSIKCGIVILMAMFGYYIFHASNYQKADFKAGKLSHLKSISTHTNTKLLCDGWWKVSQHINYFGDWIMAFSWCLTTWNHSLLTYYYIFYFAGLLIHRQNRDEIKCSKKYGNAWKTYVSKVPYKIVPYIY</sequence>
<dbReference type="InterPro" id="IPR001171">
    <property type="entry name" value="ERG24_DHCR-like"/>
</dbReference>
<feature type="transmembrane region" description="Helical" evidence="13">
    <location>
        <begin position="394"/>
        <end position="413"/>
    </location>
</feature>
<dbReference type="PROSITE" id="PS01018">
    <property type="entry name" value="STEROL_REDUCT_2"/>
    <property type="match status" value="1"/>
</dbReference>
<keyword evidence="5 13" id="KW-0752">Steroid biosynthesis</keyword>
<dbReference type="GO" id="GO:0006696">
    <property type="term" value="P:ergosterol biosynthetic process"/>
    <property type="evidence" value="ECO:0007669"/>
    <property type="project" value="EnsemblFungi"/>
</dbReference>
<evidence type="ECO:0000256" key="9">
    <source>
        <dbReference type="ARBA" id="ARBA00023098"/>
    </source>
</evidence>
<evidence type="ECO:0000313" key="15">
    <source>
        <dbReference type="Proteomes" id="UP000002866"/>
    </source>
</evidence>
<evidence type="ECO:0000256" key="4">
    <source>
        <dbReference type="ARBA" id="ARBA00022692"/>
    </source>
</evidence>
<keyword evidence="12 13" id="KW-0753">Steroid metabolism</keyword>
<keyword evidence="15" id="KW-1185">Reference proteome</keyword>
<keyword evidence="8 13" id="KW-0756">Sterol biosynthesis</keyword>
<dbReference type="RefSeq" id="XP_004179167.1">
    <property type="nucleotide sequence ID" value="XM_004179119.1"/>
</dbReference>
<feature type="transmembrane region" description="Helical" evidence="13">
    <location>
        <begin position="285"/>
        <end position="303"/>
    </location>
</feature>
<evidence type="ECO:0000256" key="13">
    <source>
        <dbReference type="RuleBase" id="RU369120"/>
    </source>
</evidence>
<dbReference type="AlphaFoldDB" id="I2GZU6"/>
<keyword evidence="9 13" id="KW-0443">Lipid metabolism</keyword>
<evidence type="ECO:0000256" key="10">
    <source>
        <dbReference type="ARBA" id="ARBA00023136"/>
    </source>
</evidence>
<evidence type="ECO:0000256" key="8">
    <source>
        <dbReference type="ARBA" id="ARBA00023011"/>
    </source>
</evidence>
<evidence type="ECO:0000256" key="2">
    <source>
        <dbReference type="ARBA" id="ARBA00005402"/>
    </source>
</evidence>